<evidence type="ECO:0000313" key="2">
    <source>
        <dbReference type="EMBL" id="SVC60489.1"/>
    </source>
</evidence>
<organism evidence="2">
    <name type="scientific">marine metagenome</name>
    <dbReference type="NCBI Taxonomy" id="408172"/>
    <lineage>
        <taxon>unclassified sequences</taxon>
        <taxon>metagenomes</taxon>
        <taxon>ecological metagenomes</taxon>
    </lineage>
</organism>
<dbReference type="EMBL" id="UINC01100434">
    <property type="protein sequence ID" value="SVC60489.1"/>
    <property type="molecule type" value="Genomic_DNA"/>
</dbReference>
<gene>
    <name evidence="2" type="ORF">METZ01_LOCUS313343</name>
</gene>
<feature type="transmembrane region" description="Helical" evidence="1">
    <location>
        <begin position="52"/>
        <end position="73"/>
    </location>
</feature>
<name>A0A382NH25_9ZZZZ</name>
<protein>
    <submittedName>
        <fullName evidence="2">Uncharacterized protein</fullName>
    </submittedName>
</protein>
<dbReference type="AlphaFoldDB" id="A0A382NH25"/>
<sequence>MMPLRVLVLATSVCLIGTKFLDCYSTMSQLEKPEDELNPLGRAAINRVGKRVAIWGVFLLVVIIVAIVGGTAYQQALGLLEDLEPNFIEVMTVWAYVILGLAIAGVQAAVAHTNWTGRDSLISRSVAGVYRWLGSWVQG</sequence>
<proteinExistence type="predicted"/>
<keyword evidence="1" id="KW-1133">Transmembrane helix</keyword>
<keyword evidence="1" id="KW-0472">Membrane</keyword>
<keyword evidence="1" id="KW-0812">Transmembrane</keyword>
<accession>A0A382NH25</accession>
<evidence type="ECO:0000256" key="1">
    <source>
        <dbReference type="SAM" id="Phobius"/>
    </source>
</evidence>
<reference evidence="2" key="1">
    <citation type="submission" date="2018-05" db="EMBL/GenBank/DDBJ databases">
        <authorList>
            <person name="Lanie J.A."/>
            <person name="Ng W.-L."/>
            <person name="Kazmierczak K.M."/>
            <person name="Andrzejewski T.M."/>
            <person name="Davidsen T.M."/>
            <person name="Wayne K.J."/>
            <person name="Tettelin H."/>
            <person name="Glass J.I."/>
            <person name="Rusch D."/>
            <person name="Podicherti R."/>
            <person name="Tsui H.-C.T."/>
            <person name="Winkler M.E."/>
        </authorList>
    </citation>
    <scope>NUCLEOTIDE SEQUENCE</scope>
</reference>
<feature type="transmembrane region" description="Helical" evidence="1">
    <location>
        <begin position="93"/>
        <end position="115"/>
    </location>
</feature>